<dbReference type="InterPro" id="IPR012808">
    <property type="entry name" value="CHP02453"/>
</dbReference>
<protein>
    <submittedName>
        <fullName evidence="1">DUF2461 domain-containing protein</fullName>
    </submittedName>
</protein>
<comment type="caution">
    <text evidence="1">The sequence shown here is derived from an EMBL/GenBank/DDBJ whole genome shotgun (WGS) entry which is preliminary data.</text>
</comment>
<dbReference type="EMBL" id="DWXN01000012">
    <property type="protein sequence ID" value="HJB75275.1"/>
    <property type="molecule type" value="Genomic_DNA"/>
</dbReference>
<dbReference type="Proteomes" id="UP000823877">
    <property type="component" value="Unassembled WGS sequence"/>
</dbReference>
<proteinExistence type="predicted"/>
<reference evidence="1" key="2">
    <citation type="submission" date="2021-04" db="EMBL/GenBank/DDBJ databases">
        <authorList>
            <person name="Gilroy R."/>
        </authorList>
    </citation>
    <scope>NUCLEOTIDE SEQUENCE</scope>
    <source>
        <strain evidence="1">CHK188-16595</strain>
    </source>
</reference>
<reference evidence="1" key="1">
    <citation type="journal article" date="2021" name="PeerJ">
        <title>Extensive microbial diversity within the chicken gut microbiome revealed by metagenomics and culture.</title>
        <authorList>
            <person name="Gilroy R."/>
            <person name="Ravi A."/>
            <person name="Getino M."/>
            <person name="Pursley I."/>
            <person name="Horton D.L."/>
            <person name="Alikhan N.F."/>
            <person name="Baker D."/>
            <person name="Gharbi K."/>
            <person name="Hall N."/>
            <person name="Watson M."/>
            <person name="Adriaenssens E.M."/>
            <person name="Foster-Nyarko E."/>
            <person name="Jarju S."/>
            <person name="Secka A."/>
            <person name="Antonio M."/>
            <person name="Oren A."/>
            <person name="Chaudhuri R.R."/>
            <person name="La Ragione R."/>
            <person name="Hildebrand F."/>
            <person name="Pallen M.J."/>
        </authorList>
    </citation>
    <scope>NUCLEOTIDE SEQUENCE</scope>
    <source>
        <strain evidence="1">CHK188-16595</strain>
    </source>
</reference>
<name>A0A9D2MJJ6_9FIRM</name>
<evidence type="ECO:0000313" key="2">
    <source>
        <dbReference type="Proteomes" id="UP000823877"/>
    </source>
</evidence>
<dbReference type="Pfam" id="PF09365">
    <property type="entry name" value="DUF2461"/>
    <property type="match status" value="1"/>
</dbReference>
<evidence type="ECO:0000313" key="1">
    <source>
        <dbReference type="EMBL" id="HJB75275.1"/>
    </source>
</evidence>
<organism evidence="1 2">
    <name type="scientific">Candidatus Eubacterium faecale</name>
    <dbReference type="NCBI Taxonomy" id="2838568"/>
    <lineage>
        <taxon>Bacteria</taxon>
        <taxon>Bacillati</taxon>
        <taxon>Bacillota</taxon>
        <taxon>Clostridia</taxon>
        <taxon>Eubacteriales</taxon>
        <taxon>Eubacteriaceae</taxon>
        <taxon>Eubacterium</taxon>
    </lineage>
</organism>
<dbReference type="AlphaFoldDB" id="A0A9D2MJJ6"/>
<gene>
    <name evidence="1" type="ORF">IAA37_06335</name>
</gene>
<accession>A0A9D2MJJ6</accession>
<sequence length="238" mass="28401">MYNYKGIQPETIELLSLNRFHDSKAFYEAHKEELKQGATIPMRQMVLDLSDLLCDLDPLMDTSPTYIVSRIRRDTRRTKSKLLYRENLWVMFRRNKFEYPFAPFYWFEFKPEGYAYGLGMWTGKPAQFDEVRKLIVKEPERWLNAVDCAEKAGLKYATDEFYKKDKIPNAPEELKKYLNAKSMVFCVWKKDLKRIATTKIIDDMRKMIKTSSPMYEFLIEAYDNAFNEGLINADYYKR</sequence>